<gene>
    <name evidence="1" type="ORF">BDQ12DRAFT_673046</name>
</gene>
<evidence type="ECO:0000313" key="1">
    <source>
        <dbReference type="EMBL" id="TFK44475.1"/>
    </source>
</evidence>
<keyword evidence="2" id="KW-1185">Reference proteome</keyword>
<organism evidence="1 2">
    <name type="scientific">Crucibulum laeve</name>
    <dbReference type="NCBI Taxonomy" id="68775"/>
    <lineage>
        <taxon>Eukaryota</taxon>
        <taxon>Fungi</taxon>
        <taxon>Dikarya</taxon>
        <taxon>Basidiomycota</taxon>
        <taxon>Agaricomycotina</taxon>
        <taxon>Agaricomycetes</taxon>
        <taxon>Agaricomycetidae</taxon>
        <taxon>Agaricales</taxon>
        <taxon>Agaricineae</taxon>
        <taxon>Nidulariaceae</taxon>
        <taxon>Crucibulum</taxon>
    </lineage>
</organism>
<proteinExistence type="predicted"/>
<protein>
    <submittedName>
        <fullName evidence="1">Uncharacterized protein</fullName>
    </submittedName>
</protein>
<dbReference type="Proteomes" id="UP000308652">
    <property type="component" value="Unassembled WGS sequence"/>
</dbReference>
<dbReference type="AlphaFoldDB" id="A0A5C3MIG3"/>
<reference evidence="1 2" key="1">
    <citation type="journal article" date="2019" name="Nat. Ecol. Evol.">
        <title>Megaphylogeny resolves global patterns of mushroom evolution.</title>
        <authorList>
            <person name="Varga T."/>
            <person name="Krizsan K."/>
            <person name="Foldi C."/>
            <person name="Dima B."/>
            <person name="Sanchez-Garcia M."/>
            <person name="Sanchez-Ramirez S."/>
            <person name="Szollosi G.J."/>
            <person name="Szarkandi J.G."/>
            <person name="Papp V."/>
            <person name="Albert L."/>
            <person name="Andreopoulos W."/>
            <person name="Angelini C."/>
            <person name="Antonin V."/>
            <person name="Barry K.W."/>
            <person name="Bougher N.L."/>
            <person name="Buchanan P."/>
            <person name="Buyck B."/>
            <person name="Bense V."/>
            <person name="Catcheside P."/>
            <person name="Chovatia M."/>
            <person name="Cooper J."/>
            <person name="Damon W."/>
            <person name="Desjardin D."/>
            <person name="Finy P."/>
            <person name="Geml J."/>
            <person name="Haridas S."/>
            <person name="Hughes K."/>
            <person name="Justo A."/>
            <person name="Karasinski D."/>
            <person name="Kautmanova I."/>
            <person name="Kiss B."/>
            <person name="Kocsube S."/>
            <person name="Kotiranta H."/>
            <person name="LaButti K.M."/>
            <person name="Lechner B.E."/>
            <person name="Liimatainen K."/>
            <person name="Lipzen A."/>
            <person name="Lukacs Z."/>
            <person name="Mihaltcheva S."/>
            <person name="Morgado L.N."/>
            <person name="Niskanen T."/>
            <person name="Noordeloos M.E."/>
            <person name="Ohm R.A."/>
            <person name="Ortiz-Santana B."/>
            <person name="Ovrebo C."/>
            <person name="Racz N."/>
            <person name="Riley R."/>
            <person name="Savchenko A."/>
            <person name="Shiryaev A."/>
            <person name="Soop K."/>
            <person name="Spirin V."/>
            <person name="Szebenyi C."/>
            <person name="Tomsovsky M."/>
            <person name="Tulloss R.E."/>
            <person name="Uehling J."/>
            <person name="Grigoriev I.V."/>
            <person name="Vagvolgyi C."/>
            <person name="Papp T."/>
            <person name="Martin F.M."/>
            <person name="Miettinen O."/>
            <person name="Hibbett D.S."/>
            <person name="Nagy L.G."/>
        </authorList>
    </citation>
    <scope>NUCLEOTIDE SEQUENCE [LARGE SCALE GENOMIC DNA]</scope>
    <source>
        <strain evidence="1 2">CBS 166.37</strain>
    </source>
</reference>
<dbReference type="EMBL" id="ML213590">
    <property type="protein sequence ID" value="TFK44475.1"/>
    <property type="molecule type" value="Genomic_DNA"/>
</dbReference>
<evidence type="ECO:0000313" key="2">
    <source>
        <dbReference type="Proteomes" id="UP000308652"/>
    </source>
</evidence>
<accession>A0A5C3MIG3</accession>
<name>A0A5C3MIG3_9AGAR</name>
<sequence>MTALVAHFSITLRRFAGSYGSQAAFFGNYTLSCYFFVNNSISLYVHIRQGHAGNRWTYEGIGQ</sequence>